<dbReference type="SUPFAM" id="SSF50630">
    <property type="entry name" value="Acid proteases"/>
    <property type="match status" value="1"/>
</dbReference>
<evidence type="ECO:0000256" key="5">
    <source>
        <dbReference type="SAM" id="MobiDB-lite"/>
    </source>
</evidence>
<dbReference type="GO" id="GO:0004190">
    <property type="term" value="F:aspartic-type endopeptidase activity"/>
    <property type="evidence" value="ECO:0007669"/>
    <property type="project" value="UniProtKB-KW"/>
</dbReference>
<gene>
    <name evidence="7" type="ORF">CDEB00056_LOCUS16235</name>
</gene>
<feature type="domain" description="Aspartic peptidase DDI1-type" evidence="6">
    <location>
        <begin position="314"/>
        <end position="428"/>
    </location>
</feature>
<sequence length="483" mass="51884">MADEISITLTCLSNNATETISVSRSSTTLAELCEFAVALLGLPSSAGLTLHRNGNHIFTNNPSLSPSPSPSPSPSVIVMNVGSAGIENGDLIVAMPPRNNAALSTSASVPAPAVAPAVASTPSSGGAVGGLGLDFSSLLGSSNAAQTNASSSSNNGGGGRGRGGGRGGGLTFNIPSSTPGMFTPAAPVQWDGMSLDDALSRNPNPEHFVQILLDQQRHPNMLKELNYHSPTLATKLKHAGAISMENAATVWRQEMQKNTMSSTLSQTMKLQQEQEMERRLRTNPMDIDANAYFGEKIKKQNVEDSYRQMMEEFPESMGRVLMLYVDAEVNGYYIQAFVDSGAQSTIMSSKCAEQCGLSHLIDTRFEGVAVGVGTGKILGRIHMAQMKIKDQFFPCTITVMDSEKGLGDKNMDFLLGLDMLKRFHCNIDLQRNVLVFSVGSDKMETPFLHEKDLAETKGGTKGFDADKSNMEIEKMREDREDSK</sequence>
<evidence type="ECO:0000256" key="3">
    <source>
        <dbReference type="ARBA" id="ARBA00022750"/>
    </source>
</evidence>
<dbReference type="CDD" id="cd05479">
    <property type="entry name" value="RP_DDI"/>
    <property type="match status" value="1"/>
</dbReference>
<evidence type="ECO:0000313" key="7">
    <source>
        <dbReference type="EMBL" id="CAE0471382.1"/>
    </source>
</evidence>
<evidence type="ECO:0000256" key="4">
    <source>
        <dbReference type="ARBA" id="ARBA00022801"/>
    </source>
</evidence>
<protein>
    <recommendedName>
        <fullName evidence="6">Aspartic peptidase DDI1-type domain-containing protein</fullName>
    </recommendedName>
</protein>
<dbReference type="AlphaFoldDB" id="A0A7S3QAI0"/>
<dbReference type="PANTHER" id="PTHR12917:SF1">
    <property type="entry name" value="AT13091P"/>
    <property type="match status" value="1"/>
</dbReference>
<name>A0A7S3QAI0_9STRA</name>
<dbReference type="EMBL" id="HBIO01021098">
    <property type="protein sequence ID" value="CAE0471382.1"/>
    <property type="molecule type" value="Transcribed_RNA"/>
</dbReference>
<evidence type="ECO:0000259" key="6">
    <source>
        <dbReference type="Pfam" id="PF09668"/>
    </source>
</evidence>
<dbReference type="GO" id="GO:0006508">
    <property type="term" value="P:proteolysis"/>
    <property type="evidence" value="ECO:0007669"/>
    <property type="project" value="UniProtKB-KW"/>
</dbReference>
<keyword evidence="4" id="KW-0378">Hydrolase</keyword>
<feature type="compositionally biased region" description="Gly residues" evidence="5">
    <location>
        <begin position="155"/>
        <end position="170"/>
    </location>
</feature>
<evidence type="ECO:0000256" key="2">
    <source>
        <dbReference type="ARBA" id="ARBA00022670"/>
    </source>
</evidence>
<evidence type="ECO:0000256" key="1">
    <source>
        <dbReference type="ARBA" id="ARBA00009136"/>
    </source>
</evidence>
<dbReference type="Pfam" id="PF09668">
    <property type="entry name" value="Asp_protease"/>
    <property type="match status" value="1"/>
</dbReference>
<accession>A0A7S3QAI0</accession>
<feature type="region of interest" description="Disordered" evidence="5">
    <location>
        <begin position="457"/>
        <end position="483"/>
    </location>
</feature>
<feature type="region of interest" description="Disordered" evidence="5">
    <location>
        <begin position="143"/>
        <end position="171"/>
    </location>
</feature>
<dbReference type="Gene3D" id="2.40.70.10">
    <property type="entry name" value="Acid Proteases"/>
    <property type="match status" value="1"/>
</dbReference>
<comment type="similarity">
    <text evidence="1">Belongs to the DDI1 family.</text>
</comment>
<keyword evidence="3" id="KW-0064">Aspartyl protease</keyword>
<proteinExistence type="inferred from homology"/>
<keyword evidence="2" id="KW-0645">Protease</keyword>
<dbReference type="InterPro" id="IPR021109">
    <property type="entry name" value="Peptidase_aspartic_dom_sf"/>
</dbReference>
<feature type="compositionally biased region" description="Low complexity" evidence="5">
    <location>
        <begin position="143"/>
        <end position="154"/>
    </location>
</feature>
<dbReference type="InterPro" id="IPR019103">
    <property type="entry name" value="Peptidase_aspartic_DDI1-type"/>
</dbReference>
<dbReference type="PANTHER" id="PTHR12917">
    <property type="entry name" value="ASPARTYL PROTEASE DDI-RELATED"/>
    <property type="match status" value="1"/>
</dbReference>
<organism evidence="7">
    <name type="scientific">Chaetoceros debilis</name>
    <dbReference type="NCBI Taxonomy" id="122233"/>
    <lineage>
        <taxon>Eukaryota</taxon>
        <taxon>Sar</taxon>
        <taxon>Stramenopiles</taxon>
        <taxon>Ochrophyta</taxon>
        <taxon>Bacillariophyta</taxon>
        <taxon>Coscinodiscophyceae</taxon>
        <taxon>Chaetocerotophycidae</taxon>
        <taxon>Chaetocerotales</taxon>
        <taxon>Chaetocerotaceae</taxon>
        <taxon>Chaetoceros</taxon>
    </lineage>
</organism>
<reference evidence="7" key="1">
    <citation type="submission" date="2021-01" db="EMBL/GenBank/DDBJ databases">
        <authorList>
            <person name="Corre E."/>
            <person name="Pelletier E."/>
            <person name="Niang G."/>
            <person name="Scheremetjew M."/>
            <person name="Finn R."/>
            <person name="Kale V."/>
            <person name="Holt S."/>
            <person name="Cochrane G."/>
            <person name="Meng A."/>
            <person name="Brown T."/>
            <person name="Cohen L."/>
        </authorList>
    </citation>
    <scope>NUCLEOTIDE SEQUENCE</scope>
    <source>
        <strain evidence="7">MM31A-1</strain>
    </source>
</reference>
<feature type="compositionally biased region" description="Basic and acidic residues" evidence="5">
    <location>
        <begin position="463"/>
        <end position="483"/>
    </location>
</feature>